<feature type="transmembrane region" description="Helical" evidence="1">
    <location>
        <begin position="56"/>
        <end position="76"/>
    </location>
</feature>
<reference evidence="2" key="1">
    <citation type="submission" date="2022-04" db="EMBL/GenBank/DDBJ databases">
        <title>Hymenobacter sp. isolated from the air.</title>
        <authorList>
            <person name="Won M."/>
            <person name="Lee C.-M."/>
            <person name="Woen H.-Y."/>
            <person name="Kwon S.-W."/>
        </authorList>
    </citation>
    <scope>NUCLEOTIDE SEQUENCE</scope>
    <source>
        <strain evidence="2">5116S-3</strain>
    </source>
</reference>
<sequence>MTLPTHAKLRLLLLWVLFGVAFMQYRLFMLLLQVLIPNSGIRELTAEEWDFTAQVSTIWTWGVLVLIVGLVVAAFYNFRLLKRAFPQRGGQYATLRVLNIMLLAGLGFLVAFLLFIVPRIGFMLG</sequence>
<keyword evidence="1" id="KW-0472">Membrane</keyword>
<accession>A0A8T9Q666</accession>
<evidence type="ECO:0000313" key="3">
    <source>
        <dbReference type="Proteomes" id="UP000831796"/>
    </source>
</evidence>
<dbReference type="EMBL" id="CP095046">
    <property type="protein sequence ID" value="UOQ73047.1"/>
    <property type="molecule type" value="Genomic_DNA"/>
</dbReference>
<proteinExistence type="predicted"/>
<keyword evidence="1" id="KW-1133">Transmembrane helix</keyword>
<keyword evidence="1" id="KW-0812">Transmembrane</keyword>
<keyword evidence="3" id="KW-1185">Reference proteome</keyword>
<organism evidence="2 3">
    <name type="scientific">Hymenobacter cellulosilyticus</name>
    <dbReference type="NCBI Taxonomy" id="2932248"/>
    <lineage>
        <taxon>Bacteria</taxon>
        <taxon>Pseudomonadati</taxon>
        <taxon>Bacteroidota</taxon>
        <taxon>Cytophagia</taxon>
        <taxon>Cytophagales</taxon>
        <taxon>Hymenobacteraceae</taxon>
        <taxon>Hymenobacter</taxon>
    </lineage>
</organism>
<dbReference type="RefSeq" id="WP_244676402.1">
    <property type="nucleotide sequence ID" value="NZ_CP095046.1"/>
</dbReference>
<gene>
    <name evidence="2" type="ORF">MUN79_03465</name>
</gene>
<evidence type="ECO:0000313" key="2">
    <source>
        <dbReference type="EMBL" id="UOQ73047.1"/>
    </source>
</evidence>
<dbReference type="Proteomes" id="UP000831796">
    <property type="component" value="Chromosome"/>
</dbReference>
<protein>
    <submittedName>
        <fullName evidence="2">Uncharacterized protein</fullName>
    </submittedName>
</protein>
<feature type="transmembrane region" description="Helical" evidence="1">
    <location>
        <begin position="97"/>
        <end position="117"/>
    </location>
</feature>
<name>A0A8T9Q666_9BACT</name>
<dbReference type="KEGG" id="hcu:MUN79_03465"/>
<feature type="transmembrane region" description="Helical" evidence="1">
    <location>
        <begin position="12"/>
        <end position="36"/>
    </location>
</feature>
<dbReference type="AlphaFoldDB" id="A0A8T9Q666"/>
<evidence type="ECO:0000256" key="1">
    <source>
        <dbReference type="SAM" id="Phobius"/>
    </source>
</evidence>